<accession>A0A6M8BFL4</accession>
<feature type="compositionally biased region" description="Polar residues" evidence="1">
    <location>
        <begin position="1"/>
        <end position="24"/>
    </location>
</feature>
<dbReference type="AlphaFoldDB" id="A0A6M8BFL4"/>
<feature type="region of interest" description="Disordered" evidence="1">
    <location>
        <begin position="1"/>
        <end position="32"/>
    </location>
</feature>
<name>A0A6M8BFL4_9CYAN</name>
<dbReference type="RefSeq" id="WP_172356417.1">
    <property type="nucleotide sequence ID" value="NZ_CP053661.1"/>
</dbReference>
<reference evidence="2 3" key="1">
    <citation type="submission" date="2020-05" db="EMBL/GenBank/DDBJ databases">
        <title>Complete genome sequence of of a novel Thermoleptolyngbya strain isolated from hot springs of Ganzi, Sichuan China.</title>
        <authorList>
            <person name="Tang J."/>
            <person name="Daroch M."/>
            <person name="Li L."/>
            <person name="Waleron K."/>
            <person name="Waleron M."/>
            <person name="Waleron M."/>
        </authorList>
    </citation>
    <scope>NUCLEOTIDE SEQUENCE [LARGE SCALE GENOMIC DNA]</scope>
    <source>
        <strain evidence="2 3">PKUAC-SCTA183</strain>
    </source>
</reference>
<keyword evidence="3" id="KW-1185">Reference proteome</keyword>
<dbReference type="Proteomes" id="UP000505210">
    <property type="component" value="Chromosome"/>
</dbReference>
<sequence length="53" mass="5708">MSPGNRPSSPCTRTFRRSPSSGSTDPFGRSPLGYLLGRCTLTEVYSVFHSGEA</sequence>
<proteinExistence type="predicted"/>
<gene>
    <name evidence="2" type="ORF">HPC62_13300</name>
</gene>
<dbReference type="KEGG" id="theu:HPC62_13300"/>
<evidence type="ECO:0000313" key="3">
    <source>
        <dbReference type="Proteomes" id="UP000505210"/>
    </source>
</evidence>
<organism evidence="2 3">
    <name type="scientific">Thermoleptolyngbya sichuanensis A183</name>
    <dbReference type="NCBI Taxonomy" id="2737172"/>
    <lineage>
        <taxon>Bacteria</taxon>
        <taxon>Bacillati</taxon>
        <taxon>Cyanobacteriota</taxon>
        <taxon>Cyanophyceae</taxon>
        <taxon>Oculatellales</taxon>
        <taxon>Oculatellaceae</taxon>
        <taxon>Thermoleptolyngbya</taxon>
        <taxon>Thermoleptolyngbya sichuanensis</taxon>
    </lineage>
</organism>
<evidence type="ECO:0000256" key="1">
    <source>
        <dbReference type="SAM" id="MobiDB-lite"/>
    </source>
</evidence>
<protein>
    <submittedName>
        <fullName evidence="2">Uncharacterized protein</fullName>
    </submittedName>
</protein>
<dbReference type="EMBL" id="CP053661">
    <property type="protein sequence ID" value="QKD83040.1"/>
    <property type="molecule type" value="Genomic_DNA"/>
</dbReference>
<evidence type="ECO:0000313" key="2">
    <source>
        <dbReference type="EMBL" id="QKD83040.1"/>
    </source>
</evidence>